<name>A0A2A5B1Y0_9GAMM</name>
<evidence type="ECO:0000256" key="9">
    <source>
        <dbReference type="ARBA" id="ARBA00023316"/>
    </source>
</evidence>
<keyword evidence="9 10" id="KW-0961">Cell wall biogenesis/degradation</keyword>
<comment type="function">
    <text evidence="10 11">Involved in cell wall formation. Catalyzes the final step in the synthesis of UDP-N-acetylmuramoyl-pentapeptide, the precursor of murein.</text>
</comment>
<keyword evidence="6 10" id="KW-0133">Cell shape</keyword>
<evidence type="ECO:0000256" key="7">
    <source>
        <dbReference type="ARBA" id="ARBA00022984"/>
    </source>
</evidence>
<keyword evidence="2 10" id="KW-0436">Ligase</keyword>
<dbReference type="GO" id="GO:0051301">
    <property type="term" value="P:cell division"/>
    <property type="evidence" value="ECO:0007669"/>
    <property type="project" value="UniProtKB-KW"/>
</dbReference>
<evidence type="ECO:0000256" key="4">
    <source>
        <dbReference type="ARBA" id="ARBA00022741"/>
    </source>
</evidence>
<proteinExistence type="inferred from homology"/>
<dbReference type="GO" id="GO:0047480">
    <property type="term" value="F:UDP-N-acetylmuramoyl-tripeptide-D-alanyl-D-alanine ligase activity"/>
    <property type="evidence" value="ECO:0007669"/>
    <property type="project" value="UniProtKB-UniRule"/>
</dbReference>
<sequence>MTLSLIAKELDMELHGEDAMFSRVSTDTRSLAKGDLYLALVGENFDGNQFISQACELGACAAIAQNTDTDSGLEQISKEQATNKVCRFPVLRVADTHKALGKIANINRRRSSAKVIALTGSQGKTTVKEMLGAILSVRSNPLITQANLNNTIGVPLTLLRVDDNHDYVVIEMGANSAGEIAFSAEVTQPDIALITNASAAHIEGFGSLQGIVSAKGEIIDGLSNDGVLVLNADDEHLHDWIQRAGSKNIVRFSFSNDSNDKNNSDYYAADVEVLNTGCVQFKLLTPKGERIILSQLLGKHNVLNAVAAGATAIEAGLDLDDVATGLAHVLPVKGRLCPYKGVNGSILIDDSYNASPASYRAATQVLMSIAGKKIMLAGEMKELGSESDAAHISVGEYAADLGVDELWATGETCRQMIDAFVARSRNGKGKYFDDKAQVIDAAKELAKPGVVFLVKGSRGARMDTVVKSLILDGET</sequence>
<reference evidence="16" key="1">
    <citation type="submission" date="2017-08" db="EMBL/GenBank/DDBJ databases">
        <title>A dynamic microbial community with high functional redundancy inhabits the cold, oxic subseafloor aquifer.</title>
        <authorList>
            <person name="Tully B.J."/>
            <person name="Wheat C.G."/>
            <person name="Glazer B.T."/>
            <person name="Huber J.A."/>
        </authorList>
    </citation>
    <scope>NUCLEOTIDE SEQUENCE [LARGE SCALE GENOMIC DNA]</scope>
</reference>
<protein>
    <recommendedName>
        <fullName evidence="10 11">UDP-N-acetylmuramoyl-tripeptide--D-alanyl-D-alanine ligase</fullName>
        <ecNumber evidence="10 11">6.3.2.10</ecNumber>
    </recommendedName>
    <alternativeName>
        <fullName evidence="10">D-alanyl-D-alanine-adding enzyme</fullName>
    </alternativeName>
</protein>
<dbReference type="SUPFAM" id="SSF63418">
    <property type="entry name" value="MurE/MurF N-terminal domain"/>
    <property type="match status" value="1"/>
</dbReference>
<dbReference type="AlphaFoldDB" id="A0A2A5B1Y0"/>
<dbReference type="GO" id="GO:0071555">
    <property type="term" value="P:cell wall organization"/>
    <property type="evidence" value="ECO:0007669"/>
    <property type="project" value="UniProtKB-KW"/>
</dbReference>
<dbReference type="SUPFAM" id="SSF53623">
    <property type="entry name" value="MurD-like peptide ligases, catalytic domain"/>
    <property type="match status" value="1"/>
</dbReference>
<dbReference type="PANTHER" id="PTHR43024">
    <property type="entry name" value="UDP-N-ACETYLMURAMOYL-TRIPEPTIDE--D-ALANYL-D-ALANINE LIGASE"/>
    <property type="match status" value="1"/>
</dbReference>
<dbReference type="GO" id="GO:0008360">
    <property type="term" value="P:regulation of cell shape"/>
    <property type="evidence" value="ECO:0007669"/>
    <property type="project" value="UniProtKB-KW"/>
</dbReference>
<dbReference type="InterPro" id="IPR013221">
    <property type="entry name" value="Mur_ligase_cen"/>
</dbReference>
<comment type="caution">
    <text evidence="15">The sequence shown here is derived from an EMBL/GenBank/DDBJ whole genome shotgun (WGS) entry which is preliminary data.</text>
</comment>
<evidence type="ECO:0000256" key="1">
    <source>
        <dbReference type="ARBA" id="ARBA00022490"/>
    </source>
</evidence>
<keyword evidence="3 10" id="KW-0132">Cell division</keyword>
<evidence type="ECO:0000313" key="15">
    <source>
        <dbReference type="EMBL" id="PCJ25076.1"/>
    </source>
</evidence>
<dbReference type="Proteomes" id="UP000218327">
    <property type="component" value="Unassembled WGS sequence"/>
</dbReference>
<dbReference type="Gene3D" id="3.90.190.20">
    <property type="entry name" value="Mur ligase, C-terminal domain"/>
    <property type="match status" value="1"/>
</dbReference>
<dbReference type="Gene3D" id="3.40.1190.10">
    <property type="entry name" value="Mur-like, catalytic domain"/>
    <property type="match status" value="1"/>
</dbReference>
<evidence type="ECO:0000256" key="2">
    <source>
        <dbReference type="ARBA" id="ARBA00022598"/>
    </source>
</evidence>
<comment type="catalytic activity">
    <reaction evidence="10 11">
        <text>D-alanyl-D-alanine + UDP-N-acetyl-alpha-D-muramoyl-L-alanyl-gamma-D-glutamyl-meso-2,6-diaminopimelate + ATP = UDP-N-acetyl-alpha-D-muramoyl-L-alanyl-gamma-D-glutamyl-meso-2,6-diaminopimeloyl-D-alanyl-D-alanine + ADP + phosphate + H(+)</text>
        <dbReference type="Rhea" id="RHEA:28374"/>
        <dbReference type="ChEBI" id="CHEBI:15378"/>
        <dbReference type="ChEBI" id="CHEBI:30616"/>
        <dbReference type="ChEBI" id="CHEBI:43474"/>
        <dbReference type="ChEBI" id="CHEBI:57822"/>
        <dbReference type="ChEBI" id="CHEBI:61386"/>
        <dbReference type="ChEBI" id="CHEBI:83905"/>
        <dbReference type="ChEBI" id="CHEBI:456216"/>
        <dbReference type="EC" id="6.3.2.10"/>
    </reaction>
</comment>
<dbReference type="Pfam" id="PF02875">
    <property type="entry name" value="Mur_ligase_C"/>
    <property type="match status" value="1"/>
</dbReference>
<evidence type="ECO:0000259" key="13">
    <source>
        <dbReference type="Pfam" id="PF02875"/>
    </source>
</evidence>
<dbReference type="PANTHER" id="PTHR43024:SF1">
    <property type="entry name" value="UDP-N-ACETYLMURAMOYL-TRIPEPTIDE--D-ALANYL-D-ALANINE LIGASE"/>
    <property type="match status" value="1"/>
</dbReference>
<dbReference type="Gene3D" id="3.40.1390.10">
    <property type="entry name" value="MurE/MurF, N-terminal domain"/>
    <property type="match status" value="1"/>
</dbReference>
<dbReference type="InterPro" id="IPR004101">
    <property type="entry name" value="Mur_ligase_C"/>
</dbReference>
<keyword evidence="8 10" id="KW-0131">Cell cycle</keyword>
<dbReference type="Pfam" id="PF01225">
    <property type="entry name" value="Mur_ligase"/>
    <property type="match status" value="1"/>
</dbReference>
<evidence type="ECO:0000256" key="6">
    <source>
        <dbReference type="ARBA" id="ARBA00022960"/>
    </source>
</evidence>
<dbReference type="EMBL" id="NVVJ01000020">
    <property type="protein sequence ID" value="PCJ25076.1"/>
    <property type="molecule type" value="Genomic_DNA"/>
</dbReference>
<dbReference type="InterPro" id="IPR051046">
    <property type="entry name" value="MurCDEF_CellWall_CoF430Synth"/>
</dbReference>
<keyword evidence="5 10" id="KW-0067">ATP-binding</keyword>
<evidence type="ECO:0000256" key="8">
    <source>
        <dbReference type="ARBA" id="ARBA00023306"/>
    </source>
</evidence>
<feature type="domain" description="Mur ligase C-terminal" evidence="13">
    <location>
        <begin position="334"/>
        <end position="458"/>
    </location>
</feature>
<evidence type="ECO:0000259" key="14">
    <source>
        <dbReference type="Pfam" id="PF08245"/>
    </source>
</evidence>
<dbReference type="SUPFAM" id="SSF53244">
    <property type="entry name" value="MurD-like peptide ligases, peptide-binding domain"/>
    <property type="match status" value="1"/>
</dbReference>
<dbReference type="HAMAP" id="MF_02019">
    <property type="entry name" value="MurF"/>
    <property type="match status" value="1"/>
</dbReference>
<keyword evidence="7 10" id="KW-0573">Peptidoglycan synthesis</keyword>
<feature type="binding site" evidence="10">
    <location>
        <begin position="120"/>
        <end position="126"/>
    </location>
    <ligand>
        <name>ATP</name>
        <dbReference type="ChEBI" id="CHEBI:30616"/>
    </ligand>
</feature>
<feature type="domain" description="Mur ligase central" evidence="14">
    <location>
        <begin position="119"/>
        <end position="311"/>
    </location>
</feature>
<dbReference type="InterPro" id="IPR036615">
    <property type="entry name" value="Mur_ligase_C_dom_sf"/>
</dbReference>
<accession>A0A2A5B1Y0</accession>
<dbReference type="NCBIfam" id="TIGR01143">
    <property type="entry name" value="murF"/>
    <property type="match status" value="1"/>
</dbReference>
<dbReference type="GO" id="GO:0005524">
    <property type="term" value="F:ATP binding"/>
    <property type="evidence" value="ECO:0007669"/>
    <property type="project" value="UniProtKB-UniRule"/>
</dbReference>
<comment type="similarity">
    <text evidence="10">Belongs to the MurCDEF family. MurF subfamily.</text>
</comment>
<comment type="subcellular location">
    <subcellularLocation>
        <location evidence="10 11">Cytoplasm</location>
    </subcellularLocation>
</comment>
<organism evidence="15 16">
    <name type="scientific">SAR86 cluster bacterium</name>
    <dbReference type="NCBI Taxonomy" id="2030880"/>
    <lineage>
        <taxon>Bacteria</taxon>
        <taxon>Pseudomonadati</taxon>
        <taxon>Pseudomonadota</taxon>
        <taxon>Gammaproteobacteria</taxon>
        <taxon>SAR86 cluster</taxon>
    </lineage>
</organism>
<evidence type="ECO:0000256" key="10">
    <source>
        <dbReference type="HAMAP-Rule" id="MF_02019"/>
    </source>
</evidence>
<keyword evidence="4 10" id="KW-0547">Nucleotide-binding</keyword>
<dbReference type="InterPro" id="IPR036565">
    <property type="entry name" value="Mur-like_cat_sf"/>
</dbReference>
<dbReference type="Pfam" id="PF08245">
    <property type="entry name" value="Mur_ligase_M"/>
    <property type="match status" value="1"/>
</dbReference>
<gene>
    <name evidence="10" type="primary">murF</name>
    <name evidence="15" type="ORF">COA96_07995</name>
</gene>
<dbReference type="InterPro" id="IPR000713">
    <property type="entry name" value="Mur_ligase_N"/>
</dbReference>
<keyword evidence="1 10" id="KW-0963">Cytoplasm</keyword>
<evidence type="ECO:0000256" key="3">
    <source>
        <dbReference type="ARBA" id="ARBA00022618"/>
    </source>
</evidence>
<dbReference type="EC" id="6.3.2.10" evidence="10 11"/>
<evidence type="ECO:0000256" key="11">
    <source>
        <dbReference type="RuleBase" id="RU004136"/>
    </source>
</evidence>
<dbReference type="GO" id="GO:0008766">
    <property type="term" value="F:UDP-N-acetylmuramoylalanyl-D-glutamyl-2,6-diaminopimelate-D-alanyl-D-alanine ligase activity"/>
    <property type="evidence" value="ECO:0007669"/>
    <property type="project" value="RHEA"/>
</dbReference>
<evidence type="ECO:0000259" key="12">
    <source>
        <dbReference type="Pfam" id="PF01225"/>
    </source>
</evidence>
<dbReference type="InterPro" id="IPR035911">
    <property type="entry name" value="MurE/MurF_N"/>
</dbReference>
<comment type="pathway">
    <text evidence="10 11">Cell wall biogenesis; peptidoglycan biosynthesis.</text>
</comment>
<dbReference type="InterPro" id="IPR005863">
    <property type="entry name" value="UDP-N-AcMur_synth"/>
</dbReference>
<dbReference type="GO" id="GO:0005737">
    <property type="term" value="C:cytoplasm"/>
    <property type="evidence" value="ECO:0007669"/>
    <property type="project" value="UniProtKB-SubCell"/>
</dbReference>
<feature type="domain" description="Mur ligase N-terminal catalytic" evidence="12">
    <location>
        <begin position="23"/>
        <end position="105"/>
    </location>
</feature>
<dbReference type="UniPathway" id="UPA00219"/>
<evidence type="ECO:0000313" key="16">
    <source>
        <dbReference type="Proteomes" id="UP000218327"/>
    </source>
</evidence>
<evidence type="ECO:0000256" key="5">
    <source>
        <dbReference type="ARBA" id="ARBA00022840"/>
    </source>
</evidence>
<dbReference type="GO" id="GO:0009252">
    <property type="term" value="P:peptidoglycan biosynthetic process"/>
    <property type="evidence" value="ECO:0007669"/>
    <property type="project" value="UniProtKB-UniRule"/>
</dbReference>